<feature type="domain" description="DJ-1/PfpI" evidence="2">
    <location>
        <begin position="3"/>
        <end position="163"/>
    </location>
</feature>
<dbReference type="SUPFAM" id="SSF52317">
    <property type="entry name" value="Class I glutamine amidotransferase-like"/>
    <property type="match status" value="1"/>
</dbReference>
<dbReference type="STRING" id="1413210.U472_10280"/>
<accession>A0A285F2Y2</accession>
<dbReference type="Pfam" id="PF01965">
    <property type="entry name" value="DJ-1_PfpI"/>
    <property type="match status" value="1"/>
</dbReference>
<dbReference type="PANTHER" id="PTHR48094:SF12">
    <property type="entry name" value="PARKINSON DISEASE PROTEIN 7 HOMOLOG"/>
    <property type="match status" value="1"/>
</dbReference>
<name>A0A285F2Y2_9FIRM</name>
<proteinExistence type="predicted"/>
<protein>
    <submittedName>
        <fullName evidence="3">4-methyl-5(B-hydroxyethyl)-thiazole monophosphate biosynthesis</fullName>
    </submittedName>
</protein>
<dbReference type="Proteomes" id="UP000219573">
    <property type="component" value="Unassembled WGS sequence"/>
</dbReference>
<dbReference type="FunFam" id="3.40.50.880:FF:000015">
    <property type="entry name" value="Protein DJ-1 homolog C"/>
    <property type="match status" value="1"/>
</dbReference>
<dbReference type="RefSeq" id="WP_097016281.1">
    <property type="nucleotide sequence ID" value="NZ_OBDZ01000001.1"/>
</dbReference>
<reference evidence="4" key="1">
    <citation type="submission" date="2017-09" db="EMBL/GenBank/DDBJ databases">
        <authorList>
            <person name="Varghese N."/>
            <person name="Submissions S."/>
        </authorList>
    </citation>
    <scope>NUCLEOTIDE SEQUENCE [LARGE SCALE GENOMIC DNA]</scope>
    <source>
        <strain evidence="4">MSL47</strain>
    </source>
</reference>
<dbReference type="OrthoDB" id="9800516at2"/>
<evidence type="ECO:0000259" key="2">
    <source>
        <dbReference type="Pfam" id="PF01965"/>
    </source>
</evidence>
<dbReference type="Gene3D" id="3.40.50.880">
    <property type="match status" value="1"/>
</dbReference>
<dbReference type="PANTHER" id="PTHR48094">
    <property type="entry name" value="PROTEIN/NUCLEIC ACID DEGLYCASE DJ-1-RELATED"/>
    <property type="match status" value="1"/>
</dbReference>
<evidence type="ECO:0000313" key="3">
    <source>
        <dbReference type="EMBL" id="SNY05669.1"/>
    </source>
</evidence>
<gene>
    <name evidence="3" type="ORF">SAMN06265827_101113</name>
</gene>
<keyword evidence="1" id="KW-0677">Repeat</keyword>
<organism evidence="3 4">
    <name type="scientific">Orenia metallireducens</name>
    <dbReference type="NCBI Taxonomy" id="1413210"/>
    <lineage>
        <taxon>Bacteria</taxon>
        <taxon>Bacillati</taxon>
        <taxon>Bacillota</taxon>
        <taxon>Clostridia</taxon>
        <taxon>Halanaerobiales</taxon>
        <taxon>Halobacteroidaceae</taxon>
        <taxon>Orenia</taxon>
    </lineage>
</organism>
<evidence type="ECO:0000256" key="1">
    <source>
        <dbReference type="ARBA" id="ARBA00022737"/>
    </source>
</evidence>
<dbReference type="AlphaFoldDB" id="A0A285F2Y2"/>
<dbReference type="CDD" id="cd03135">
    <property type="entry name" value="GATase1_DJ-1"/>
    <property type="match status" value="1"/>
</dbReference>
<dbReference type="InterPro" id="IPR029062">
    <property type="entry name" value="Class_I_gatase-like"/>
</dbReference>
<keyword evidence="4" id="KW-1185">Reference proteome</keyword>
<dbReference type="GO" id="GO:0005737">
    <property type="term" value="C:cytoplasm"/>
    <property type="evidence" value="ECO:0007669"/>
    <property type="project" value="TreeGrafter"/>
</dbReference>
<dbReference type="InterPro" id="IPR050325">
    <property type="entry name" value="Prot/Nucl_acid_deglycase"/>
</dbReference>
<sequence>MNKILIPLAEGFEEIEAITNIDILRRAGLEVETASLGDLAVTGGHNIIINADKLIDEVKAQELAGIVLPGGMPGAAHLRDDERIVSLIQELAKREALIAAICAAPIVLEEAGLLSDRVVTSYPGFEEELESCNYLQDRVVVDGNIITGRGPGVAVEFALKLVEYLVDNKKVEELKATMLTNF</sequence>
<evidence type="ECO:0000313" key="4">
    <source>
        <dbReference type="Proteomes" id="UP000219573"/>
    </source>
</evidence>
<dbReference type="EMBL" id="OBDZ01000001">
    <property type="protein sequence ID" value="SNY05669.1"/>
    <property type="molecule type" value="Genomic_DNA"/>
</dbReference>
<dbReference type="InterPro" id="IPR006287">
    <property type="entry name" value="DJ-1"/>
</dbReference>
<dbReference type="InterPro" id="IPR002818">
    <property type="entry name" value="DJ-1/PfpI"/>
</dbReference>
<dbReference type="NCBIfam" id="TIGR01383">
    <property type="entry name" value="not_thiJ"/>
    <property type="match status" value="1"/>
</dbReference>